<feature type="signal peptide" evidence="4">
    <location>
        <begin position="1"/>
        <end position="27"/>
    </location>
</feature>
<dbReference type="PANTHER" id="PTHR33376">
    <property type="match status" value="1"/>
</dbReference>
<evidence type="ECO:0000256" key="4">
    <source>
        <dbReference type="SAM" id="SignalP"/>
    </source>
</evidence>
<dbReference type="NCBIfam" id="NF037995">
    <property type="entry name" value="TRAP_S1"/>
    <property type="match status" value="1"/>
</dbReference>
<dbReference type="PANTHER" id="PTHR33376:SF7">
    <property type="entry name" value="C4-DICARBOXYLATE-BINDING PROTEIN DCTB"/>
    <property type="match status" value="1"/>
</dbReference>
<comment type="similarity">
    <text evidence="1">Belongs to the bacterial solute-binding protein 7 family.</text>
</comment>
<evidence type="ECO:0000256" key="3">
    <source>
        <dbReference type="ARBA" id="ARBA00022729"/>
    </source>
</evidence>
<keyword evidence="3 4" id="KW-0732">Signal</keyword>
<dbReference type="KEGG" id="mmes:MMSR116_17040"/>
<evidence type="ECO:0000256" key="1">
    <source>
        <dbReference type="ARBA" id="ARBA00009023"/>
    </source>
</evidence>
<dbReference type="OrthoDB" id="9803763at2"/>
<dbReference type="RefSeq" id="WP_010686672.1">
    <property type="nucleotide sequence ID" value="NZ_CP043538.1"/>
</dbReference>
<dbReference type="GO" id="GO:0030288">
    <property type="term" value="C:outer membrane-bounded periplasmic space"/>
    <property type="evidence" value="ECO:0007669"/>
    <property type="project" value="InterPro"/>
</dbReference>
<reference evidence="5 6" key="1">
    <citation type="journal article" date="2012" name="Genet. Mol. Biol.">
        <title>Analysis of 16S rRNA and mxaF genes revealing insights into Methylobacterium niche-specific plant association.</title>
        <authorList>
            <person name="Dourado M.N."/>
            <person name="Andreote F.D."/>
            <person name="Dini-Andreote F."/>
            <person name="Conti R."/>
            <person name="Araujo J.M."/>
            <person name="Araujo W.L."/>
        </authorList>
    </citation>
    <scope>NUCLEOTIDE SEQUENCE [LARGE SCALE GENOMIC DNA]</scope>
    <source>
        <strain evidence="5 6">SR1.6/6</strain>
    </source>
</reference>
<dbReference type="Pfam" id="PF03480">
    <property type="entry name" value="DctP"/>
    <property type="match status" value="1"/>
</dbReference>
<name>A0A6B9FLX5_9HYPH</name>
<organism evidence="5 6">
    <name type="scientific">Methylobacterium mesophilicum SR1.6/6</name>
    <dbReference type="NCBI Taxonomy" id="908290"/>
    <lineage>
        <taxon>Bacteria</taxon>
        <taxon>Pseudomonadati</taxon>
        <taxon>Pseudomonadota</taxon>
        <taxon>Alphaproteobacteria</taxon>
        <taxon>Hyphomicrobiales</taxon>
        <taxon>Methylobacteriaceae</taxon>
        <taxon>Methylobacterium</taxon>
    </lineage>
</organism>
<dbReference type="NCBIfam" id="TIGR00787">
    <property type="entry name" value="dctP"/>
    <property type="match status" value="1"/>
</dbReference>
<dbReference type="InterPro" id="IPR004682">
    <property type="entry name" value="TRAP_DctP"/>
</dbReference>
<protein>
    <submittedName>
        <fullName evidence="5">TRAP transporter substrate-binding protein</fullName>
    </submittedName>
</protein>
<keyword evidence="2" id="KW-0813">Transport</keyword>
<dbReference type="Gene3D" id="3.40.190.170">
    <property type="entry name" value="Bacterial extracellular solute-binding protein, family 7"/>
    <property type="match status" value="1"/>
</dbReference>
<dbReference type="CDD" id="cd13603">
    <property type="entry name" value="PBP2_TRAP_Siap_TeaA_like"/>
    <property type="match status" value="1"/>
</dbReference>
<dbReference type="InterPro" id="IPR018389">
    <property type="entry name" value="DctP_fam"/>
</dbReference>
<dbReference type="Proteomes" id="UP000012488">
    <property type="component" value="Chromosome"/>
</dbReference>
<dbReference type="PIRSF" id="PIRSF006470">
    <property type="entry name" value="DctB"/>
    <property type="match status" value="1"/>
</dbReference>
<dbReference type="InterPro" id="IPR038404">
    <property type="entry name" value="TRAP_DctP_sf"/>
</dbReference>
<dbReference type="AlphaFoldDB" id="A0A6B9FLX5"/>
<dbReference type="GO" id="GO:0055085">
    <property type="term" value="P:transmembrane transport"/>
    <property type="evidence" value="ECO:0007669"/>
    <property type="project" value="InterPro"/>
</dbReference>
<gene>
    <name evidence="5" type="ORF">MMSR116_17040</name>
</gene>
<sequence length="333" mass="35988">MISRRTFAGAVLGAPVALPFLARSGFAATPTHTLKLTFADTQAHPLYAVLKRFAENVNKRTDGAVDIQVFSIGQLGSGTNIITGMQTGIIDLCAHTSGFIGPLFPRFQVVDLPFLFPDAKTAERVLDGPVGGQLLDLMPAKGIYGLSYGHWGWRVVSTVERKVPEPADIKGLKIRVQPGAIFAAMFRTLSANPIAIDLTEVYLALSQRTIEAIETPMISVAAGKHDEVVRTINTTNHVYNVGVLMASKAKFDALPEQARSAIRAAAQDMTGDWRTTIAAATDETAARFKAKGLAILPVDQDAYRRQVEPVYKQFRDIIGPDLVDAVMKEVGKG</sequence>
<dbReference type="EMBL" id="CP043538">
    <property type="protein sequence ID" value="QGY03407.1"/>
    <property type="molecule type" value="Genomic_DNA"/>
</dbReference>
<feature type="chain" id="PRO_5025428492" evidence="4">
    <location>
        <begin position="28"/>
        <end position="333"/>
    </location>
</feature>
<evidence type="ECO:0000313" key="5">
    <source>
        <dbReference type="EMBL" id="QGY03407.1"/>
    </source>
</evidence>
<evidence type="ECO:0000256" key="2">
    <source>
        <dbReference type="ARBA" id="ARBA00022448"/>
    </source>
</evidence>
<proteinExistence type="inferred from homology"/>
<reference evidence="5 6" key="2">
    <citation type="journal article" date="2013" name="Genome Announc.">
        <title>Draft Genome Sequence of Methylobacterium mesophilicum Strain SR1.6/6, Isolated from Citrus sinensis.</title>
        <authorList>
            <person name="Marinho Almeida D."/>
            <person name="Dini-Andreote F."/>
            <person name="Camargo Neves A.A."/>
            <person name="Juca Ramos R.T."/>
            <person name="Andreote F.D."/>
            <person name="Carneiro A.R."/>
            <person name="Oliveira de Souza Lima A."/>
            <person name="Caracciolo Gomes de Sa P.H."/>
            <person name="Ribeiro Barbosa M.S."/>
            <person name="Araujo W.L."/>
            <person name="Silva A."/>
        </authorList>
    </citation>
    <scope>NUCLEOTIDE SEQUENCE [LARGE SCALE GENOMIC DNA]</scope>
    <source>
        <strain evidence="5 6">SR1.6/6</strain>
    </source>
</reference>
<evidence type="ECO:0000313" key="6">
    <source>
        <dbReference type="Proteomes" id="UP000012488"/>
    </source>
</evidence>
<accession>A0A6B9FLX5</accession>